<dbReference type="InterPro" id="IPR020616">
    <property type="entry name" value="Thiolase_N"/>
</dbReference>
<dbReference type="InterPro" id="IPR016039">
    <property type="entry name" value="Thiolase-like"/>
</dbReference>
<dbReference type="Proteomes" id="UP000217211">
    <property type="component" value="Chromosome"/>
</dbReference>
<dbReference type="InterPro" id="IPR020610">
    <property type="entry name" value="Thiolase_AS"/>
</dbReference>
<feature type="active site" description="Proton acceptor" evidence="4">
    <location>
        <position position="388"/>
    </location>
</feature>
<dbReference type="AlphaFoldDB" id="A0A249P6N5"/>
<dbReference type="PROSITE" id="PS00099">
    <property type="entry name" value="THIOLASE_3"/>
    <property type="match status" value="1"/>
</dbReference>
<dbReference type="PROSITE" id="PS00098">
    <property type="entry name" value="THIOLASE_1"/>
    <property type="match status" value="1"/>
</dbReference>
<dbReference type="CDD" id="cd00751">
    <property type="entry name" value="thiolase"/>
    <property type="match status" value="1"/>
</dbReference>
<feature type="domain" description="Thiolase C-terminal" evidence="7">
    <location>
        <begin position="279"/>
        <end position="401"/>
    </location>
</feature>
<name>A0A249P6N5_9HYPH</name>
<comment type="similarity">
    <text evidence="1 5">Belongs to the thiolase-like superfamily. Thiolase family.</text>
</comment>
<dbReference type="PROSITE" id="PS00737">
    <property type="entry name" value="THIOLASE_2"/>
    <property type="match status" value="1"/>
</dbReference>
<evidence type="ECO:0000313" key="9">
    <source>
        <dbReference type="Proteomes" id="UP000217211"/>
    </source>
</evidence>
<organism evidence="8 9">
    <name type="scientific">Sinorhizobium sojae CCBAU 05684</name>
    <dbReference type="NCBI Taxonomy" id="716928"/>
    <lineage>
        <taxon>Bacteria</taxon>
        <taxon>Pseudomonadati</taxon>
        <taxon>Pseudomonadota</taxon>
        <taxon>Alphaproteobacteria</taxon>
        <taxon>Hyphomicrobiales</taxon>
        <taxon>Rhizobiaceae</taxon>
        <taxon>Sinorhizobium/Ensifer group</taxon>
        <taxon>Sinorhizobium</taxon>
    </lineage>
</organism>
<dbReference type="PANTHER" id="PTHR43365">
    <property type="entry name" value="BLR7806 PROTEIN"/>
    <property type="match status" value="1"/>
</dbReference>
<dbReference type="NCBIfam" id="TIGR01930">
    <property type="entry name" value="AcCoA-C-Actrans"/>
    <property type="match status" value="1"/>
</dbReference>
<dbReference type="eggNOG" id="COG0183">
    <property type="taxonomic scope" value="Bacteria"/>
</dbReference>
<dbReference type="OrthoDB" id="9764638at2"/>
<dbReference type="Gene3D" id="3.40.47.10">
    <property type="match status" value="2"/>
</dbReference>
<keyword evidence="9" id="KW-1185">Reference proteome</keyword>
<sequence length="402" mass="42589">MTKVFVYDHVRTPRGRGKKDGALHEVPSVRLAAKVLEAVRDRNGLDTATVDDIIMGCVDPVMDAGAVIPKAAAFEAGYSTRAPGMQISRFCASGLDAVNFGSAKIAQGADEIVIAGGVESMSRVGLGMSGGAWFMDPSVNLPAYFMPQGVSADLIATKFGFSRDDVDAYAVESQKRAAHAWDNGYFKDSVIPVKDQNGLTILDRDEHMRPGTDMQALASLNPSFQMPGEMGGFEAVAIQAHPEIERINYVHHAGNSSGIVDGAAAVLLGSKAGGECMGLKPRARIRAFANIGSDPALMLTGPVDVTEKLLKRADMKLSDIDLFELNEAFAAVVLRFMQAFDIPHDQINVNGGAIAMGHPLGATGAMILGTVLDELERRDLNTALVTLCIGAGMGTATIIERV</sequence>
<feature type="domain" description="Thiolase N-terminal" evidence="6">
    <location>
        <begin position="4"/>
        <end position="229"/>
    </location>
</feature>
<evidence type="ECO:0000256" key="5">
    <source>
        <dbReference type="RuleBase" id="RU003557"/>
    </source>
</evidence>
<feature type="active site" description="Proton acceptor" evidence="4">
    <location>
        <position position="358"/>
    </location>
</feature>
<feature type="active site" description="Acyl-thioester intermediate" evidence="4">
    <location>
        <position position="91"/>
    </location>
</feature>
<evidence type="ECO:0000256" key="4">
    <source>
        <dbReference type="PIRSR" id="PIRSR000429-1"/>
    </source>
</evidence>
<gene>
    <name evidence="8" type="ORF">SJ05684_c01400</name>
</gene>
<dbReference type="EMBL" id="CP023067">
    <property type="protein sequence ID" value="ASY61610.1"/>
    <property type="molecule type" value="Genomic_DNA"/>
</dbReference>
<dbReference type="SUPFAM" id="SSF53901">
    <property type="entry name" value="Thiolase-like"/>
    <property type="match status" value="2"/>
</dbReference>
<accession>A0A249P6N5</accession>
<dbReference type="RefSeq" id="WP_034853954.1">
    <property type="nucleotide sequence ID" value="NZ_AJQT01000035.1"/>
</dbReference>
<dbReference type="InterPro" id="IPR020617">
    <property type="entry name" value="Thiolase_C"/>
</dbReference>
<evidence type="ECO:0000256" key="3">
    <source>
        <dbReference type="ARBA" id="ARBA00023315"/>
    </source>
</evidence>
<evidence type="ECO:0000259" key="7">
    <source>
        <dbReference type="Pfam" id="PF02803"/>
    </source>
</evidence>
<dbReference type="InterPro" id="IPR020615">
    <property type="entry name" value="Thiolase_acyl_enz_int_AS"/>
</dbReference>
<evidence type="ECO:0000256" key="2">
    <source>
        <dbReference type="ARBA" id="ARBA00022679"/>
    </source>
</evidence>
<dbReference type="Pfam" id="PF00108">
    <property type="entry name" value="Thiolase_N"/>
    <property type="match status" value="1"/>
</dbReference>
<dbReference type="InterPro" id="IPR002155">
    <property type="entry name" value="Thiolase"/>
</dbReference>
<dbReference type="PANTHER" id="PTHR43365:SF1">
    <property type="entry name" value="ACETYL-COA C-ACYLTRANSFERASE"/>
    <property type="match status" value="1"/>
</dbReference>
<evidence type="ECO:0000256" key="1">
    <source>
        <dbReference type="ARBA" id="ARBA00010982"/>
    </source>
</evidence>
<evidence type="ECO:0000259" key="6">
    <source>
        <dbReference type="Pfam" id="PF00108"/>
    </source>
</evidence>
<dbReference type="STRING" id="716928.GCA_000261485_01855"/>
<dbReference type="GO" id="GO:0003988">
    <property type="term" value="F:acetyl-CoA C-acyltransferase activity"/>
    <property type="evidence" value="ECO:0007669"/>
    <property type="project" value="UniProtKB-ARBA"/>
</dbReference>
<dbReference type="NCBIfam" id="NF006090">
    <property type="entry name" value="PRK08242.1"/>
    <property type="match status" value="1"/>
</dbReference>
<evidence type="ECO:0000313" key="8">
    <source>
        <dbReference type="EMBL" id="ASY61610.1"/>
    </source>
</evidence>
<dbReference type="KEGG" id="esj:SJ05684_c01400"/>
<protein>
    <submittedName>
        <fullName evidence="8">3-ketoacyl-CoA thiolase</fullName>
    </submittedName>
</protein>
<proteinExistence type="inferred from homology"/>
<reference evidence="8 9" key="1">
    <citation type="submission" date="2017-08" db="EMBL/GenBank/DDBJ databases">
        <title>Multipartite genome sequences of Sinorhizobium species nodulating soybeans.</title>
        <authorList>
            <person name="Tian C.F."/>
        </authorList>
    </citation>
    <scope>NUCLEOTIDE SEQUENCE [LARGE SCALE GENOMIC DNA]</scope>
    <source>
        <strain evidence="8 9">CCBAU 05684</strain>
    </source>
</reference>
<dbReference type="Pfam" id="PF02803">
    <property type="entry name" value="Thiolase_C"/>
    <property type="match status" value="1"/>
</dbReference>
<keyword evidence="2 5" id="KW-0808">Transferase</keyword>
<dbReference type="InterPro" id="IPR020613">
    <property type="entry name" value="Thiolase_CS"/>
</dbReference>
<keyword evidence="3 5" id="KW-0012">Acyltransferase</keyword>
<dbReference type="PIRSF" id="PIRSF000429">
    <property type="entry name" value="Ac-CoA_Ac_transf"/>
    <property type="match status" value="1"/>
</dbReference>